<reference evidence="2" key="1">
    <citation type="submission" date="2023-04" db="EMBL/GenBank/DDBJ databases">
        <authorList>
            <person name="Vijverberg K."/>
            <person name="Xiong W."/>
            <person name="Schranz E."/>
        </authorList>
    </citation>
    <scope>NUCLEOTIDE SEQUENCE</scope>
</reference>
<feature type="compositionally biased region" description="Basic and acidic residues" evidence="1">
    <location>
        <begin position="63"/>
        <end position="74"/>
    </location>
</feature>
<dbReference type="AlphaFoldDB" id="A0AA35YE97"/>
<dbReference type="Proteomes" id="UP001177003">
    <property type="component" value="Chromosome 2"/>
</dbReference>
<evidence type="ECO:0000313" key="3">
    <source>
        <dbReference type="Proteomes" id="UP001177003"/>
    </source>
</evidence>
<feature type="compositionally biased region" description="Basic and acidic residues" evidence="1">
    <location>
        <begin position="19"/>
        <end position="50"/>
    </location>
</feature>
<feature type="region of interest" description="Disordered" evidence="1">
    <location>
        <begin position="19"/>
        <end position="74"/>
    </location>
</feature>
<sequence length="126" mass="14731">MILEISRYRVFREAGLLRNKGETRNKEQQTKTEADRKGNEASGSDKDKGKGISVDENEEILIEEERAERERSDKELDDLHALRKKFEAKEVETKNVKLVLKIHKSLFHAWSMERIQKEAIDYPSLC</sequence>
<keyword evidence="3" id="KW-1185">Reference proteome</keyword>
<dbReference type="EMBL" id="OX465078">
    <property type="protein sequence ID" value="CAI9271186.1"/>
    <property type="molecule type" value="Genomic_DNA"/>
</dbReference>
<name>A0AA35YE97_LACSI</name>
<proteinExistence type="predicted"/>
<protein>
    <submittedName>
        <fullName evidence="2">Uncharacterized protein</fullName>
    </submittedName>
</protein>
<accession>A0AA35YE97</accession>
<evidence type="ECO:0000313" key="2">
    <source>
        <dbReference type="EMBL" id="CAI9271186.1"/>
    </source>
</evidence>
<organism evidence="2 3">
    <name type="scientific">Lactuca saligna</name>
    <name type="common">Willowleaf lettuce</name>
    <dbReference type="NCBI Taxonomy" id="75948"/>
    <lineage>
        <taxon>Eukaryota</taxon>
        <taxon>Viridiplantae</taxon>
        <taxon>Streptophyta</taxon>
        <taxon>Embryophyta</taxon>
        <taxon>Tracheophyta</taxon>
        <taxon>Spermatophyta</taxon>
        <taxon>Magnoliopsida</taxon>
        <taxon>eudicotyledons</taxon>
        <taxon>Gunneridae</taxon>
        <taxon>Pentapetalae</taxon>
        <taxon>asterids</taxon>
        <taxon>campanulids</taxon>
        <taxon>Asterales</taxon>
        <taxon>Asteraceae</taxon>
        <taxon>Cichorioideae</taxon>
        <taxon>Cichorieae</taxon>
        <taxon>Lactucinae</taxon>
        <taxon>Lactuca</taxon>
    </lineage>
</organism>
<evidence type="ECO:0000256" key="1">
    <source>
        <dbReference type="SAM" id="MobiDB-lite"/>
    </source>
</evidence>
<gene>
    <name evidence="2" type="ORF">LSALG_LOCUS11463</name>
</gene>